<dbReference type="GO" id="GO:0098552">
    <property type="term" value="C:side of membrane"/>
    <property type="evidence" value="ECO:0007669"/>
    <property type="project" value="UniProtKB-KW"/>
</dbReference>
<reference evidence="14 15" key="1">
    <citation type="journal article" date="2020" name="ISME J.">
        <title>Uncovering the hidden diversity of litter-decomposition mechanisms in mushroom-forming fungi.</title>
        <authorList>
            <person name="Floudas D."/>
            <person name="Bentzer J."/>
            <person name="Ahren D."/>
            <person name="Johansson T."/>
            <person name="Persson P."/>
            <person name="Tunlid A."/>
        </authorList>
    </citation>
    <scope>NUCLEOTIDE SEQUENCE [LARGE SCALE GENOMIC DNA]</scope>
    <source>
        <strain evidence="14 15">CBS 101986</strain>
    </source>
</reference>
<evidence type="ECO:0000313" key="15">
    <source>
        <dbReference type="Proteomes" id="UP000567179"/>
    </source>
</evidence>
<keyword evidence="9" id="KW-0449">Lipoprotein</keyword>
<evidence type="ECO:0000256" key="11">
    <source>
        <dbReference type="SAM" id="MobiDB-lite"/>
    </source>
</evidence>
<keyword evidence="4" id="KW-1003">Cell membrane</keyword>
<feature type="transmembrane region" description="Helical" evidence="12">
    <location>
        <begin position="395"/>
        <end position="413"/>
    </location>
</feature>
<dbReference type="GO" id="GO:0005975">
    <property type="term" value="P:carbohydrate metabolic process"/>
    <property type="evidence" value="ECO:0007669"/>
    <property type="project" value="InterPro"/>
</dbReference>
<comment type="subcellular location">
    <subcellularLocation>
        <location evidence="2">Cell membrane</location>
        <topology evidence="2">Lipid-anchor</topology>
        <topology evidence="2">GPI-anchor</topology>
    </subcellularLocation>
    <subcellularLocation>
        <location evidence="1">Membrane</location>
        <topology evidence="1">Multi-pass membrane protein</topology>
    </subcellularLocation>
</comment>
<sequence length="971" mass="107698">MYKTQSPTTAAPFPSSPTMTSLIQRVRQKVVLESAANDTNEDLLPTSPQQRTWSWWTYSALWAGQSFDATWWSVGSSLISVGLTVTQTVAPIIIGCALLGTAAVLNATFGAHYHVGFPVMIRFGRQLLNVMLTAVFGHKYKSWDPLVPSSAGTDAKTILTLLISGFDLSPVPDFLAWGIALPLTLVHPSRLRKVFGSRAVIAGCALFATFVWCTVLGQTDPKGFKGFDILQPVPIKGSAFGWAVVSGINSVLGTTAPMITNQSDVSRYAKRPKEAGWPQGFIMFTTKTFMAFLSIISAASLQSRYGGQAQWNIWDQLLQLLEENWDARSRFGVFVIAASVFYSVMVTNAYCNSLPFGADISAIWPRYFSIVRGQVFIALISLPILPWQILANAQAFLTFLGSYTFLMGALLGCQWGDFIVRKGNYHVPSMYNYGKGCIYMYSKGYNWRGFIAWGVSFCVIFPGLIATYIPDKMTEAPKRIYSMGWITSVPLSMLCYYVLNKLYPVAIVPAEHKNDPEVKEWLGLSACHGVFPGDSIVGSEHITNESSGSSIEEDQDLKEKDTTQNLFGICCRLLVFGSLSSPSSCRLHLRRELRWMGALQARNNPILSPVPKMTSVPTNTVSLTNFPPRDLAGYGRFPPNPNWPNGAKIAVNFVINYEEGGENSLDNGDAQAESNLQETGPKPPLVGQRDLPMESQFEYGSRRGMWRLLDLFEKHNIRITIYAVGKAYEANPDIARACETAGHETASHCYRWINYTHMDAATEETLIRKAIESFRETSPSGKVPVGWYYGRPSPRSRALVSKVYKEMGLELLYNSDTYADDLPYWIPDPIDGPDKGLLLVPYTYDANDFKFYIAPGFASSMAYYEHAKNAFGVCHSPSFIVTSSLANLRGLPGGLVSTDTLYEEGTEGNPAFMTVALHARMLGRPGRFPAIKQFVEYIQKKPDVWVATREEIARHWISQYPYKRPAASASA</sequence>
<feature type="transmembrane region" description="Helical" evidence="12">
    <location>
        <begin position="199"/>
        <end position="219"/>
    </location>
</feature>
<evidence type="ECO:0000256" key="12">
    <source>
        <dbReference type="SAM" id="Phobius"/>
    </source>
</evidence>
<feature type="transmembrane region" description="Helical" evidence="12">
    <location>
        <begin position="450"/>
        <end position="469"/>
    </location>
</feature>
<proteinExistence type="inferred from homology"/>
<keyword evidence="10" id="KW-0961">Cell wall biogenesis/degradation</keyword>
<feature type="transmembrane region" description="Helical" evidence="12">
    <location>
        <begin position="370"/>
        <end position="389"/>
    </location>
</feature>
<dbReference type="SUPFAM" id="SSF88713">
    <property type="entry name" value="Glycoside hydrolase/deacetylase"/>
    <property type="match status" value="1"/>
</dbReference>
<protein>
    <recommendedName>
        <fullName evidence="13">NodB homology domain-containing protein</fullName>
    </recommendedName>
</protein>
<dbReference type="InterPro" id="IPR001248">
    <property type="entry name" value="Pur-cyt_permease"/>
</dbReference>
<dbReference type="AlphaFoldDB" id="A0A8H5EU37"/>
<evidence type="ECO:0000256" key="2">
    <source>
        <dbReference type="ARBA" id="ARBA00004609"/>
    </source>
</evidence>
<evidence type="ECO:0000313" key="14">
    <source>
        <dbReference type="EMBL" id="KAF5312419.1"/>
    </source>
</evidence>
<feature type="domain" description="NodB homology" evidence="13">
    <location>
        <begin position="691"/>
        <end position="947"/>
    </location>
</feature>
<evidence type="ECO:0000256" key="3">
    <source>
        <dbReference type="ARBA" id="ARBA00008974"/>
    </source>
</evidence>
<keyword evidence="5" id="KW-0325">Glycoprotein</keyword>
<feature type="transmembrane region" description="Helical" evidence="12">
    <location>
        <begin position="239"/>
        <end position="260"/>
    </location>
</feature>
<keyword evidence="5" id="KW-0336">GPI-anchor</keyword>
<evidence type="ECO:0000259" key="13">
    <source>
        <dbReference type="PROSITE" id="PS51677"/>
    </source>
</evidence>
<dbReference type="OrthoDB" id="2018619at2759"/>
<feature type="transmembrane region" description="Helical" evidence="12">
    <location>
        <begin position="481"/>
        <end position="499"/>
    </location>
</feature>
<dbReference type="GO" id="GO:0071555">
    <property type="term" value="P:cell wall organization"/>
    <property type="evidence" value="ECO:0007669"/>
    <property type="project" value="UniProtKB-KW"/>
</dbReference>
<dbReference type="GO" id="GO:0016810">
    <property type="term" value="F:hydrolase activity, acting on carbon-nitrogen (but not peptide) bonds"/>
    <property type="evidence" value="ECO:0007669"/>
    <property type="project" value="InterPro"/>
</dbReference>
<accession>A0A8H5EU37</accession>
<keyword evidence="15" id="KW-1185">Reference proteome</keyword>
<dbReference type="Pfam" id="PF02133">
    <property type="entry name" value="Transp_cyt_pur"/>
    <property type="match status" value="1"/>
</dbReference>
<evidence type="ECO:0000256" key="4">
    <source>
        <dbReference type="ARBA" id="ARBA00022475"/>
    </source>
</evidence>
<gene>
    <name evidence="14" type="ORF">D9619_003631</name>
</gene>
<evidence type="ECO:0000256" key="6">
    <source>
        <dbReference type="ARBA" id="ARBA00022692"/>
    </source>
</evidence>
<evidence type="ECO:0000256" key="10">
    <source>
        <dbReference type="ARBA" id="ARBA00023316"/>
    </source>
</evidence>
<dbReference type="Proteomes" id="UP000567179">
    <property type="component" value="Unassembled WGS sequence"/>
</dbReference>
<dbReference type="EMBL" id="JAACJJ010000056">
    <property type="protein sequence ID" value="KAF5312419.1"/>
    <property type="molecule type" value="Genomic_DNA"/>
</dbReference>
<organism evidence="14 15">
    <name type="scientific">Psilocybe cf. subviscida</name>
    <dbReference type="NCBI Taxonomy" id="2480587"/>
    <lineage>
        <taxon>Eukaryota</taxon>
        <taxon>Fungi</taxon>
        <taxon>Dikarya</taxon>
        <taxon>Basidiomycota</taxon>
        <taxon>Agaricomycotina</taxon>
        <taxon>Agaricomycetes</taxon>
        <taxon>Agaricomycetidae</taxon>
        <taxon>Agaricales</taxon>
        <taxon>Agaricineae</taxon>
        <taxon>Strophariaceae</taxon>
        <taxon>Psilocybe</taxon>
    </lineage>
</organism>
<dbReference type="GO" id="GO:0022857">
    <property type="term" value="F:transmembrane transporter activity"/>
    <property type="evidence" value="ECO:0007669"/>
    <property type="project" value="InterPro"/>
</dbReference>
<dbReference type="InterPro" id="IPR011330">
    <property type="entry name" value="Glyco_hydro/deAcase_b/a-brl"/>
</dbReference>
<feature type="transmembrane region" description="Helical" evidence="12">
    <location>
        <begin position="331"/>
        <end position="350"/>
    </location>
</feature>
<dbReference type="Gene3D" id="3.20.20.370">
    <property type="entry name" value="Glycoside hydrolase/deacetylase"/>
    <property type="match status" value="1"/>
</dbReference>
<dbReference type="PROSITE" id="PS51677">
    <property type="entry name" value="NODB"/>
    <property type="match status" value="1"/>
</dbReference>
<dbReference type="PANTHER" id="PTHR43123">
    <property type="entry name" value="POLYSACCHARIDE DEACETYLASE-RELATED"/>
    <property type="match status" value="1"/>
</dbReference>
<dbReference type="GO" id="GO:0005886">
    <property type="term" value="C:plasma membrane"/>
    <property type="evidence" value="ECO:0007669"/>
    <property type="project" value="UniProtKB-SubCell"/>
</dbReference>
<dbReference type="Gene3D" id="1.10.4160.10">
    <property type="entry name" value="Hydantoin permease"/>
    <property type="match status" value="1"/>
</dbReference>
<evidence type="ECO:0000256" key="1">
    <source>
        <dbReference type="ARBA" id="ARBA00004141"/>
    </source>
</evidence>
<comment type="caution">
    <text evidence="14">The sequence shown here is derived from an EMBL/GenBank/DDBJ whole genome shotgun (WGS) entry which is preliminary data.</text>
</comment>
<dbReference type="Pfam" id="PF01522">
    <property type="entry name" value="Polysacc_deac_1"/>
    <property type="match status" value="1"/>
</dbReference>
<evidence type="ECO:0000256" key="9">
    <source>
        <dbReference type="ARBA" id="ARBA00023288"/>
    </source>
</evidence>
<feature type="region of interest" description="Disordered" evidence="11">
    <location>
        <begin position="664"/>
        <end position="689"/>
    </location>
</feature>
<name>A0A8H5EU37_9AGAR</name>
<evidence type="ECO:0000256" key="7">
    <source>
        <dbReference type="ARBA" id="ARBA00022989"/>
    </source>
</evidence>
<dbReference type="PANTHER" id="PTHR43123:SF1">
    <property type="entry name" value="POLYSACCHARIDE DEACETYLASE-RELATED"/>
    <property type="match status" value="1"/>
</dbReference>
<comment type="similarity">
    <text evidence="3">Belongs to the purine-cytosine permease (2.A.39) family.</text>
</comment>
<keyword evidence="6 12" id="KW-0812">Transmembrane</keyword>
<dbReference type="InterPro" id="IPR002509">
    <property type="entry name" value="NODB_dom"/>
</dbReference>
<keyword evidence="7 12" id="KW-1133">Transmembrane helix</keyword>
<feature type="transmembrane region" description="Helical" evidence="12">
    <location>
        <begin position="281"/>
        <end position="301"/>
    </location>
</feature>
<keyword evidence="8 12" id="KW-0472">Membrane</keyword>
<evidence type="ECO:0000256" key="8">
    <source>
        <dbReference type="ARBA" id="ARBA00023136"/>
    </source>
</evidence>
<evidence type="ECO:0000256" key="5">
    <source>
        <dbReference type="ARBA" id="ARBA00022622"/>
    </source>
</evidence>